<gene>
    <name evidence="1" type="ORF">B2A_06103</name>
</gene>
<reference evidence="1" key="1">
    <citation type="submission" date="2013-08" db="EMBL/GenBank/DDBJ databases">
        <authorList>
            <person name="Mendez C."/>
            <person name="Richter M."/>
            <person name="Ferrer M."/>
            <person name="Sanchez J."/>
        </authorList>
    </citation>
    <scope>NUCLEOTIDE SEQUENCE</scope>
</reference>
<reference evidence="1" key="2">
    <citation type="journal article" date="2014" name="ISME J.">
        <title>Microbial stratification in low pH oxic and suboxic macroscopic growths along an acid mine drainage.</title>
        <authorList>
            <person name="Mendez-Garcia C."/>
            <person name="Mesa V."/>
            <person name="Sprenger R.R."/>
            <person name="Richter M."/>
            <person name="Diez M.S."/>
            <person name="Solano J."/>
            <person name="Bargiela R."/>
            <person name="Golyshina O.V."/>
            <person name="Manteca A."/>
            <person name="Ramos J.L."/>
            <person name="Gallego J.R."/>
            <person name="Llorente I."/>
            <person name="Martins Dos Santos V.A."/>
            <person name="Jensen O.N."/>
            <person name="Pelaez A.I."/>
            <person name="Sanchez J."/>
            <person name="Ferrer M."/>
        </authorList>
    </citation>
    <scope>NUCLEOTIDE SEQUENCE</scope>
</reference>
<evidence type="ECO:0000313" key="1">
    <source>
        <dbReference type="EMBL" id="EQD54155.1"/>
    </source>
</evidence>
<accession>T1BJJ5</accession>
<dbReference type="AlphaFoldDB" id="T1BJJ5"/>
<comment type="caution">
    <text evidence="1">The sequence shown here is derived from an EMBL/GenBank/DDBJ whole genome shotgun (WGS) entry which is preliminary data.</text>
</comment>
<sequence>MQANNYKLGVRILNSVTGNEELPPKTFVDNFGDTADYLGEEEMYGLTWKTYAPKRGFIMSPVKKWYYNEKISQILFKALVDVIPGRFSSYFDTPPWVLGTVMAPGSRYIPIPELVELAITRGVIANWDSLVMMGIPGDYVKAIKSTHIGFQKDSSN</sequence>
<dbReference type="EMBL" id="AUZZ01004288">
    <property type="protein sequence ID" value="EQD54155.1"/>
    <property type="molecule type" value="Genomic_DNA"/>
</dbReference>
<protein>
    <submittedName>
        <fullName evidence="1">Uncharacterized protein</fullName>
    </submittedName>
</protein>
<organism evidence="1">
    <name type="scientific">mine drainage metagenome</name>
    <dbReference type="NCBI Taxonomy" id="410659"/>
    <lineage>
        <taxon>unclassified sequences</taxon>
        <taxon>metagenomes</taxon>
        <taxon>ecological metagenomes</taxon>
    </lineage>
</organism>
<name>T1BJJ5_9ZZZZ</name>
<proteinExistence type="predicted"/>